<dbReference type="Gramene" id="TraesLAC4A03G02062700.1">
    <property type="protein sequence ID" value="TraesLAC4A03G02062700.1"/>
    <property type="gene ID" value="TraesLAC4A03G02062700"/>
</dbReference>
<dbReference type="RefSeq" id="XP_044364190.1">
    <property type="nucleotide sequence ID" value="XM_044508255.1"/>
</dbReference>
<dbReference type="Pfam" id="PF00194">
    <property type="entry name" value="Carb_anhydrase"/>
    <property type="match status" value="1"/>
</dbReference>
<dbReference type="Gramene" id="TraesCLE_scaffold_075432_01G000200.1">
    <property type="protein sequence ID" value="TraesCLE_scaffold_075432_01G000200.1"/>
    <property type="gene ID" value="TraesCLE_scaffold_075432_01G000200"/>
</dbReference>
<dbReference type="EnsemblPlants" id="TraesCS4A02G196600.1">
    <property type="protein sequence ID" value="TraesCS4A02G196600.1"/>
    <property type="gene ID" value="TraesCS4A02G196600"/>
</dbReference>
<dbReference type="GeneID" id="123086486"/>
<dbReference type="SMART" id="SM01057">
    <property type="entry name" value="Carb_anhydrase"/>
    <property type="match status" value="1"/>
</dbReference>
<dbReference type="InterPro" id="IPR041891">
    <property type="entry name" value="Alpha_CA_prokaryot-like"/>
</dbReference>
<dbReference type="Gramene" id="TraesKAR4A01G0292240.1">
    <property type="protein sequence ID" value="cds.TraesKAR4A01G0292240.1"/>
    <property type="gene ID" value="TraesKAR4A01G0292240"/>
</dbReference>
<dbReference type="SMR" id="A0A3B6HXC4"/>
<proteinExistence type="predicted"/>
<evidence type="ECO:0000256" key="1">
    <source>
        <dbReference type="SAM" id="SignalP"/>
    </source>
</evidence>
<keyword evidence="1" id="KW-0732">Signal</keyword>
<evidence type="ECO:0000259" key="2">
    <source>
        <dbReference type="PROSITE" id="PS51144"/>
    </source>
</evidence>
<dbReference type="PaxDb" id="4565-Traes_4AL_CCA8F5C73.5"/>
<dbReference type="Gramene" id="TraesSYM4A03G02136220.1">
    <property type="protein sequence ID" value="TraesSYM4A03G02136220.1"/>
    <property type="gene ID" value="TraesSYM4A03G02136220"/>
</dbReference>
<dbReference type="Gene3D" id="3.10.200.10">
    <property type="entry name" value="Alpha carbonic anhydrase"/>
    <property type="match status" value="1"/>
</dbReference>
<dbReference type="Gramene" id="TraesROB_scaffold_020118_01G000200.1">
    <property type="protein sequence ID" value="TraesROB_scaffold_020118_01G000200.1"/>
    <property type="gene ID" value="TraesROB_scaffold_020118_01G000200"/>
</dbReference>
<dbReference type="Gramene" id="TraesNOR4A03G02130760.1">
    <property type="protein sequence ID" value="TraesNOR4A03G02130760.1"/>
    <property type="gene ID" value="TraesNOR4A03G02130760"/>
</dbReference>
<keyword evidence="4" id="KW-1185">Reference proteome</keyword>
<dbReference type="Gramene" id="TraesLDM4A03G02107630.1">
    <property type="protein sequence ID" value="TraesLDM4A03G02107630.1"/>
    <property type="gene ID" value="TraesLDM4A03G02107630"/>
</dbReference>
<dbReference type="PANTHER" id="PTHR18952:SF249">
    <property type="entry name" value="ALPHA-CARBONIC ANHYDRASE DOMAIN-CONTAINING PROTEIN"/>
    <property type="match status" value="1"/>
</dbReference>
<evidence type="ECO:0000313" key="4">
    <source>
        <dbReference type="Proteomes" id="UP000019116"/>
    </source>
</evidence>
<dbReference type="Gramene" id="TraesWEE_scaffold_067090_01G000200.1">
    <property type="protein sequence ID" value="TraesWEE_scaffold_067090_01G000200.1"/>
    <property type="gene ID" value="TraesWEE_scaffold_067090_01G000200"/>
</dbReference>
<dbReference type="InterPro" id="IPR001148">
    <property type="entry name" value="CA_dom"/>
</dbReference>
<reference evidence="3" key="1">
    <citation type="submission" date="2018-08" db="EMBL/GenBank/DDBJ databases">
        <authorList>
            <person name="Rossello M."/>
        </authorList>
    </citation>
    <scope>NUCLEOTIDE SEQUENCE [LARGE SCALE GENOMIC DNA]</scope>
    <source>
        <strain evidence="3">cv. Chinese Spring</strain>
    </source>
</reference>
<gene>
    <name evidence="3" type="primary">LOC123086486</name>
</gene>
<dbReference type="GO" id="GO:0004089">
    <property type="term" value="F:carbonate dehydratase activity"/>
    <property type="evidence" value="ECO:0000318"/>
    <property type="project" value="GO_Central"/>
</dbReference>
<dbReference type="OrthoDB" id="429145at2759"/>
<dbReference type="Gramene" id="TraesRN4A0100535500.1">
    <property type="protein sequence ID" value="TraesRN4A0100535500.1"/>
    <property type="gene ID" value="TraesRN4A0100535500"/>
</dbReference>
<dbReference type="Gramene" id="TraesSTA4A03G02105410.1">
    <property type="protein sequence ID" value="TraesSTA4A03G02105410.1"/>
    <property type="gene ID" value="TraesSTA4A03G02105410"/>
</dbReference>
<protein>
    <recommendedName>
        <fullName evidence="2">Alpha-carbonic anhydrase domain-containing protein</fullName>
    </recommendedName>
</protein>
<dbReference type="PROSITE" id="PS51144">
    <property type="entry name" value="ALPHA_CA_2"/>
    <property type="match status" value="1"/>
</dbReference>
<dbReference type="Gramene" id="TraesCS4A02G196600.1">
    <property type="protein sequence ID" value="TraesCS4A02G196600.1"/>
    <property type="gene ID" value="TraesCS4A02G196600"/>
</dbReference>
<dbReference type="InterPro" id="IPR036398">
    <property type="entry name" value="CA_dom_sf"/>
</dbReference>
<reference evidence="3" key="2">
    <citation type="submission" date="2018-10" db="UniProtKB">
        <authorList>
            <consortium name="EnsemblPlants"/>
        </authorList>
    </citation>
    <scope>IDENTIFICATION</scope>
</reference>
<dbReference type="KEGG" id="taes:123086486"/>
<dbReference type="Gramene" id="TraesCAD_scaffold_065172_01G000200.1">
    <property type="protein sequence ID" value="TraesCAD_scaffold_065172_01G000200.1"/>
    <property type="gene ID" value="TraesCAD_scaffold_065172_01G000200"/>
</dbReference>
<sequence>MVPAMASRRAVLVMVVAVAAASSVAADDPDYSYVSGAKLGPENWAKLSPKYSACNGGAAARKQSPIDIVTKSAVPKPDLDPLTRTYVATDATLINNGKEISMTFNGKPGGVTIGGKAFSLKKLRWKTPSEHTINGKRHPVEVQLVHESDAGSGELAIIAILYKVGAPDSFYFQLKRKLAELAADRCSYGEQDARVAAGLVHLRSLEKRTGSYFRYMGSLTAPPCAENVYWNVLGKVRQMTKEQIDLVTAPLPAAAKQNARPVQPLNGRVVTFYNPPNSTISFDM</sequence>
<dbReference type="Gramene" id="TraesPARA_EIv1.0_1257000.1">
    <property type="protein sequence ID" value="TraesPARA_EIv1.0_1257000.1.CDS"/>
    <property type="gene ID" value="TraesPARA_EIv1.0_1257000"/>
</dbReference>
<name>A0A3B6HXC4_WHEAT</name>
<evidence type="ECO:0000313" key="3">
    <source>
        <dbReference type="EnsemblPlants" id="TraesCS4A02G196600.1"/>
    </source>
</evidence>
<feature type="signal peptide" evidence="1">
    <location>
        <begin position="1"/>
        <end position="26"/>
    </location>
</feature>
<feature type="domain" description="Alpha-carbonic anhydrase" evidence="2">
    <location>
        <begin position="29"/>
        <end position="274"/>
    </location>
</feature>
<feature type="chain" id="PRO_5043175114" description="Alpha-carbonic anhydrase domain-containing protein" evidence="1">
    <location>
        <begin position="27"/>
        <end position="284"/>
    </location>
</feature>
<dbReference type="PANTHER" id="PTHR18952">
    <property type="entry name" value="CARBONIC ANHYDRASE"/>
    <property type="match status" value="1"/>
</dbReference>
<accession>A0A3B6HXC4</accession>
<dbReference type="Gramene" id="TraesJAG4A03G02110100.1">
    <property type="protein sequence ID" value="TraesJAG4A03G02110100.1"/>
    <property type="gene ID" value="TraesJAG4A03G02110100"/>
</dbReference>
<dbReference type="InterPro" id="IPR023561">
    <property type="entry name" value="Carbonic_anhydrase_a-class"/>
</dbReference>
<dbReference type="Gramene" id="TraesJUL4A03G02128100.1">
    <property type="protein sequence ID" value="TraesJUL4A03G02128100.1"/>
    <property type="gene ID" value="TraesJUL4A03G02128100"/>
</dbReference>
<dbReference type="CDD" id="cd03124">
    <property type="entry name" value="alpha_CA_prokaryotic_like"/>
    <property type="match status" value="1"/>
</dbReference>
<dbReference type="AlphaFoldDB" id="A0A3B6HXC4"/>
<dbReference type="OMA" id="HYTECSV"/>
<dbReference type="Gramene" id="TraesCS4A03G0525500.1">
    <property type="protein sequence ID" value="TraesCS4A03G0525500.1.CDS"/>
    <property type="gene ID" value="TraesCS4A03G0525500"/>
</dbReference>
<dbReference type="GO" id="GO:0008270">
    <property type="term" value="F:zinc ion binding"/>
    <property type="evidence" value="ECO:0007669"/>
    <property type="project" value="InterPro"/>
</dbReference>
<dbReference type="STRING" id="4565.A0A3B6HXC4"/>
<dbReference type="Gramene" id="TraesMAC4A03G02108290.1">
    <property type="protein sequence ID" value="TraesMAC4A03G02108290.1"/>
    <property type="gene ID" value="TraesMAC4A03G02108290"/>
</dbReference>
<dbReference type="Proteomes" id="UP000019116">
    <property type="component" value="Chromosome 4A"/>
</dbReference>
<dbReference type="Gramene" id="TraesARI4A03G02146280.1">
    <property type="protein sequence ID" value="TraesARI4A03G02146280.1"/>
    <property type="gene ID" value="TraesARI4A03G02146280"/>
</dbReference>
<organism evidence="3">
    <name type="scientific">Triticum aestivum</name>
    <name type="common">Wheat</name>
    <dbReference type="NCBI Taxonomy" id="4565"/>
    <lineage>
        <taxon>Eukaryota</taxon>
        <taxon>Viridiplantae</taxon>
        <taxon>Streptophyta</taxon>
        <taxon>Embryophyta</taxon>
        <taxon>Tracheophyta</taxon>
        <taxon>Spermatophyta</taxon>
        <taxon>Magnoliopsida</taxon>
        <taxon>Liliopsida</taxon>
        <taxon>Poales</taxon>
        <taxon>Poaceae</taxon>
        <taxon>BOP clade</taxon>
        <taxon>Pooideae</taxon>
        <taxon>Triticodae</taxon>
        <taxon>Triticeae</taxon>
        <taxon>Triticinae</taxon>
        <taxon>Triticum</taxon>
    </lineage>
</organism>
<dbReference type="SUPFAM" id="SSF51069">
    <property type="entry name" value="Carbonic anhydrase"/>
    <property type="match status" value="1"/>
</dbReference>